<reference evidence="1 2" key="1">
    <citation type="submission" date="2024-02" db="EMBL/GenBank/DDBJ databases">
        <title>de novo genome assembly of Solanum bulbocastanum strain 11H21.</title>
        <authorList>
            <person name="Hosaka A.J."/>
        </authorList>
    </citation>
    <scope>NUCLEOTIDE SEQUENCE [LARGE SCALE GENOMIC DNA]</scope>
    <source>
        <tissue evidence="1">Young leaves</tissue>
    </source>
</reference>
<accession>A0AAN8SW36</accession>
<organism evidence="1 2">
    <name type="scientific">Solanum bulbocastanum</name>
    <name type="common">Wild potato</name>
    <dbReference type="NCBI Taxonomy" id="147425"/>
    <lineage>
        <taxon>Eukaryota</taxon>
        <taxon>Viridiplantae</taxon>
        <taxon>Streptophyta</taxon>
        <taxon>Embryophyta</taxon>
        <taxon>Tracheophyta</taxon>
        <taxon>Spermatophyta</taxon>
        <taxon>Magnoliopsida</taxon>
        <taxon>eudicotyledons</taxon>
        <taxon>Gunneridae</taxon>
        <taxon>Pentapetalae</taxon>
        <taxon>asterids</taxon>
        <taxon>lamiids</taxon>
        <taxon>Solanales</taxon>
        <taxon>Solanaceae</taxon>
        <taxon>Solanoideae</taxon>
        <taxon>Solaneae</taxon>
        <taxon>Solanum</taxon>
    </lineage>
</organism>
<sequence>MDLASVTSGFLILLRATLSSSSLKFHKNYIIVTLSLLELFHAVLFEYCKHDADLLSGAPSHESTKIMKWLSRLLVSKEVRA</sequence>
<comment type="caution">
    <text evidence="1">The sequence shown here is derived from an EMBL/GenBank/DDBJ whole genome shotgun (WGS) entry which is preliminary data.</text>
</comment>
<proteinExistence type="predicted"/>
<dbReference type="AlphaFoldDB" id="A0AAN8SW36"/>
<protein>
    <submittedName>
        <fullName evidence="1">Uncharacterized protein</fullName>
    </submittedName>
</protein>
<keyword evidence="2" id="KW-1185">Reference proteome</keyword>
<name>A0AAN8SW36_SOLBU</name>
<dbReference type="EMBL" id="JBANQN010000011">
    <property type="protein sequence ID" value="KAK6776519.1"/>
    <property type="molecule type" value="Genomic_DNA"/>
</dbReference>
<evidence type="ECO:0000313" key="2">
    <source>
        <dbReference type="Proteomes" id="UP001371456"/>
    </source>
</evidence>
<evidence type="ECO:0000313" key="1">
    <source>
        <dbReference type="EMBL" id="KAK6776519.1"/>
    </source>
</evidence>
<dbReference type="Proteomes" id="UP001371456">
    <property type="component" value="Unassembled WGS sequence"/>
</dbReference>
<gene>
    <name evidence="1" type="ORF">RDI58_027520</name>
</gene>